<organism evidence="1 2">
    <name type="scientific">Penicillium brasilianum</name>
    <dbReference type="NCBI Taxonomy" id="104259"/>
    <lineage>
        <taxon>Eukaryota</taxon>
        <taxon>Fungi</taxon>
        <taxon>Dikarya</taxon>
        <taxon>Ascomycota</taxon>
        <taxon>Pezizomycotina</taxon>
        <taxon>Eurotiomycetes</taxon>
        <taxon>Eurotiomycetidae</taxon>
        <taxon>Eurotiales</taxon>
        <taxon>Aspergillaceae</taxon>
        <taxon>Penicillium</taxon>
    </lineage>
</organism>
<evidence type="ECO:0000313" key="1">
    <source>
        <dbReference type="EMBL" id="CEO60391.1"/>
    </source>
</evidence>
<dbReference type="EMBL" id="CDHK01000004">
    <property type="protein sequence ID" value="CEO60391.1"/>
    <property type="molecule type" value="Genomic_DNA"/>
</dbReference>
<reference evidence="2" key="1">
    <citation type="journal article" date="2015" name="Genome Announc.">
        <title>Draft genome sequence of the fungus Penicillium brasilianum MG11.</title>
        <authorList>
            <person name="Horn F."/>
            <person name="Linde J."/>
            <person name="Mattern D.J."/>
            <person name="Walther G."/>
            <person name="Guthke R."/>
            <person name="Brakhage A.A."/>
            <person name="Valiante V."/>
        </authorList>
    </citation>
    <scope>NUCLEOTIDE SEQUENCE [LARGE SCALE GENOMIC DNA]</scope>
    <source>
        <strain evidence="2">MG11</strain>
    </source>
</reference>
<proteinExistence type="predicted"/>
<accession>A0A0F7VHF3</accession>
<name>A0A0F7VHF3_PENBI</name>
<gene>
    <name evidence="1" type="ORF">PMG11_05020</name>
</gene>
<keyword evidence="2" id="KW-1185">Reference proteome</keyword>
<dbReference type="AlphaFoldDB" id="A0A0F7VHF3"/>
<sequence>MTTGVAIGQGSGGDREMISLAYINAAKQVQDDTLDRLGLSSQHHQAIRRYEEIAAYRSPNPFKTETPFAKWLVEEKNNRPEKYVFWSKLYPICYGRSVEQSSVIF</sequence>
<dbReference type="OrthoDB" id="4526473at2759"/>
<protein>
    <submittedName>
        <fullName evidence="1">Uncharacterized protein</fullName>
    </submittedName>
</protein>
<evidence type="ECO:0000313" key="2">
    <source>
        <dbReference type="Proteomes" id="UP000042958"/>
    </source>
</evidence>
<dbReference type="Proteomes" id="UP000042958">
    <property type="component" value="Unassembled WGS sequence"/>
</dbReference>